<dbReference type="PANTHER" id="PTHR43418:SF4">
    <property type="entry name" value="MULTIFUNCTIONAL TRYPTOPHAN BIOSYNTHESIS PROTEIN"/>
    <property type="match status" value="1"/>
</dbReference>
<dbReference type="PRINTS" id="PR00097">
    <property type="entry name" value="ANTSNTHASEII"/>
</dbReference>
<reference evidence="3" key="2">
    <citation type="submission" date="2021-04" db="EMBL/GenBank/DDBJ databases">
        <authorList>
            <person name="Gilroy R."/>
        </authorList>
    </citation>
    <scope>NUCLEOTIDE SEQUENCE</scope>
    <source>
        <strain evidence="3">ChiHecec2B26-12326</strain>
    </source>
</reference>
<dbReference type="PANTHER" id="PTHR43418">
    <property type="entry name" value="MULTIFUNCTIONAL TRYPTOPHAN BIOSYNTHESIS PROTEIN-RELATED"/>
    <property type="match status" value="1"/>
</dbReference>
<proteinExistence type="predicted"/>
<dbReference type="GO" id="GO:0000162">
    <property type="term" value="P:L-tryptophan biosynthetic process"/>
    <property type="evidence" value="ECO:0007669"/>
    <property type="project" value="TreeGrafter"/>
</dbReference>
<keyword evidence="1" id="KW-0315">Glutamine amidotransferase</keyword>
<dbReference type="CDD" id="cd01743">
    <property type="entry name" value="GATase1_Anthranilate_Synthase"/>
    <property type="match status" value="1"/>
</dbReference>
<evidence type="ECO:0000259" key="2">
    <source>
        <dbReference type="Pfam" id="PF00117"/>
    </source>
</evidence>
<dbReference type="InterPro" id="IPR050472">
    <property type="entry name" value="Anth_synth/Amidotransfase"/>
</dbReference>
<evidence type="ECO:0000313" key="4">
    <source>
        <dbReference type="Proteomes" id="UP000823847"/>
    </source>
</evidence>
<dbReference type="InterPro" id="IPR017926">
    <property type="entry name" value="GATASE"/>
</dbReference>
<evidence type="ECO:0000256" key="1">
    <source>
        <dbReference type="ARBA" id="ARBA00022962"/>
    </source>
</evidence>
<dbReference type="InterPro" id="IPR029062">
    <property type="entry name" value="Class_I_gatase-like"/>
</dbReference>
<dbReference type="NCBIfam" id="TIGR00566">
    <property type="entry name" value="trpG_papA"/>
    <property type="match status" value="1"/>
</dbReference>
<feature type="domain" description="Glutamine amidotransferase" evidence="2">
    <location>
        <begin position="4"/>
        <end position="186"/>
    </location>
</feature>
<sequence>MNILLLDNYDSFTYNLAHMLKEFGADVEIRRNDKISLEEVARFDKILLSPGPGIPEEAGILLPLIRAYAPTKSILGVCLGEQAIGEAFGAKLVNLTEVYHGVCSDVRIIADDPLFRRLGKNIRVGRYHSWVVSREDFPDCLEITAEDVIEGQIMGLRHRIYDVRGIQFHPESVLTPQGKTIIENWLRT</sequence>
<accession>A0A9D2BQ45</accession>
<protein>
    <submittedName>
        <fullName evidence="3">Aminodeoxychorismate/anthranilate synthase component II</fullName>
    </submittedName>
</protein>
<dbReference type="GO" id="GO:0004049">
    <property type="term" value="F:anthranilate synthase activity"/>
    <property type="evidence" value="ECO:0007669"/>
    <property type="project" value="TreeGrafter"/>
</dbReference>
<dbReference type="PRINTS" id="PR00096">
    <property type="entry name" value="GATASE"/>
</dbReference>
<dbReference type="Gene3D" id="3.40.50.880">
    <property type="match status" value="1"/>
</dbReference>
<reference evidence="3" key="1">
    <citation type="journal article" date="2021" name="PeerJ">
        <title>Extensive microbial diversity within the chicken gut microbiome revealed by metagenomics and culture.</title>
        <authorList>
            <person name="Gilroy R."/>
            <person name="Ravi A."/>
            <person name="Getino M."/>
            <person name="Pursley I."/>
            <person name="Horton D.L."/>
            <person name="Alikhan N.F."/>
            <person name="Baker D."/>
            <person name="Gharbi K."/>
            <person name="Hall N."/>
            <person name="Watson M."/>
            <person name="Adriaenssens E.M."/>
            <person name="Foster-Nyarko E."/>
            <person name="Jarju S."/>
            <person name="Secka A."/>
            <person name="Antonio M."/>
            <person name="Oren A."/>
            <person name="Chaudhuri R.R."/>
            <person name="La Ragione R."/>
            <person name="Hildebrand F."/>
            <person name="Pallen M.J."/>
        </authorList>
    </citation>
    <scope>NUCLEOTIDE SEQUENCE</scope>
    <source>
        <strain evidence="3">ChiHecec2B26-12326</strain>
    </source>
</reference>
<gene>
    <name evidence="3" type="ORF">H9848_02670</name>
</gene>
<dbReference type="EMBL" id="DXEN01000015">
    <property type="protein sequence ID" value="HIX85498.1"/>
    <property type="molecule type" value="Genomic_DNA"/>
</dbReference>
<dbReference type="SUPFAM" id="SSF52317">
    <property type="entry name" value="Class I glutamine amidotransferase-like"/>
    <property type="match status" value="1"/>
</dbReference>
<name>A0A9D2BQ45_9BACT</name>
<comment type="caution">
    <text evidence="3">The sequence shown here is derived from an EMBL/GenBank/DDBJ whole genome shotgun (WGS) entry which is preliminary data.</text>
</comment>
<dbReference type="Proteomes" id="UP000823847">
    <property type="component" value="Unassembled WGS sequence"/>
</dbReference>
<dbReference type="GO" id="GO:0005829">
    <property type="term" value="C:cytosol"/>
    <property type="evidence" value="ECO:0007669"/>
    <property type="project" value="TreeGrafter"/>
</dbReference>
<dbReference type="PRINTS" id="PR00099">
    <property type="entry name" value="CPSGATASE"/>
</dbReference>
<dbReference type="PROSITE" id="PS51273">
    <property type="entry name" value="GATASE_TYPE_1"/>
    <property type="match status" value="1"/>
</dbReference>
<evidence type="ECO:0000313" key="3">
    <source>
        <dbReference type="EMBL" id="HIX85498.1"/>
    </source>
</evidence>
<dbReference type="FunFam" id="3.40.50.880:FF:000003">
    <property type="entry name" value="Anthranilate synthase component II"/>
    <property type="match status" value="1"/>
</dbReference>
<dbReference type="AlphaFoldDB" id="A0A9D2BQ45"/>
<dbReference type="Pfam" id="PF00117">
    <property type="entry name" value="GATase"/>
    <property type="match status" value="1"/>
</dbReference>
<dbReference type="InterPro" id="IPR006221">
    <property type="entry name" value="TrpG/PapA_dom"/>
</dbReference>
<organism evidence="3 4">
    <name type="scientific">Candidatus Parabacteroides intestinigallinarum</name>
    <dbReference type="NCBI Taxonomy" id="2838722"/>
    <lineage>
        <taxon>Bacteria</taxon>
        <taxon>Pseudomonadati</taxon>
        <taxon>Bacteroidota</taxon>
        <taxon>Bacteroidia</taxon>
        <taxon>Bacteroidales</taxon>
        <taxon>Tannerellaceae</taxon>
        <taxon>Parabacteroides</taxon>
    </lineage>
</organism>